<dbReference type="PROSITE" id="PS51123">
    <property type="entry name" value="OMPA_2"/>
    <property type="match status" value="1"/>
</dbReference>
<proteinExistence type="predicted"/>
<dbReference type="Pfam" id="PF00691">
    <property type="entry name" value="OmpA"/>
    <property type="match status" value="1"/>
</dbReference>
<feature type="domain" description="OmpA-like" evidence="2">
    <location>
        <begin position="46"/>
        <end position="184"/>
    </location>
</feature>
<name>A0A1H6MJL9_9GAMM</name>
<evidence type="ECO:0000259" key="2">
    <source>
        <dbReference type="PROSITE" id="PS51123"/>
    </source>
</evidence>
<protein>
    <submittedName>
        <fullName evidence="3">Protein containing Outer membrane protein,OmpA/MotB, C-terminal domain</fullName>
    </submittedName>
</protein>
<accession>A0A1H6MJL9</accession>
<dbReference type="GO" id="GO:0016020">
    <property type="term" value="C:membrane"/>
    <property type="evidence" value="ECO:0007669"/>
    <property type="project" value="UniProtKB-UniRule"/>
</dbReference>
<dbReference type="PANTHER" id="PTHR30329">
    <property type="entry name" value="STATOR ELEMENT OF FLAGELLAR MOTOR COMPLEX"/>
    <property type="match status" value="1"/>
</dbReference>
<dbReference type="InterPro" id="IPR006665">
    <property type="entry name" value="OmpA-like"/>
</dbReference>
<gene>
    <name evidence="3" type="ORF">BAZSYMA_ACONTIG10560_2</name>
</gene>
<dbReference type="InterPro" id="IPR050330">
    <property type="entry name" value="Bact_OuterMem_StrucFunc"/>
</dbReference>
<evidence type="ECO:0000256" key="1">
    <source>
        <dbReference type="PROSITE-ProRule" id="PRU00473"/>
    </source>
</evidence>
<dbReference type="SUPFAM" id="SSF103088">
    <property type="entry name" value="OmpA-like"/>
    <property type="match status" value="1"/>
</dbReference>
<evidence type="ECO:0000313" key="4">
    <source>
        <dbReference type="Proteomes" id="UP000198988"/>
    </source>
</evidence>
<dbReference type="EMBL" id="CDSC02000447">
    <property type="protein sequence ID" value="SEI01884.1"/>
    <property type="molecule type" value="Genomic_DNA"/>
</dbReference>
<dbReference type="Proteomes" id="UP000198988">
    <property type="component" value="Unassembled WGS sequence"/>
</dbReference>
<dbReference type="InterPro" id="IPR036737">
    <property type="entry name" value="OmpA-like_sf"/>
</dbReference>
<keyword evidence="1" id="KW-0472">Membrane</keyword>
<evidence type="ECO:0000313" key="3">
    <source>
        <dbReference type="EMBL" id="SEI01884.1"/>
    </source>
</evidence>
<sequence>MSEVQKEQKAIKEIAESYQNIQQQLFKDLSEEFKQDLKVWDAEILSDNTIRFKSPEILFDTNSSDLKALFIAVLDDFFPRYLDILTNNKYKKQIKEIRVEGHTSSIWNNTTREQSYINNMSLSQNRAKSVLAYSYNITNSANNKIFLENVFRANGMSFSNLIKNNGEEDIQASQRVEFRVITKAEEKIYEIINKLQ</sequence>
<reference evidence="4" key="1">
    <citation type="submission" date="2016-06" db="EMBL/GenBank/DDBJ databases">
        <authorList>
            <person name="Petersen J."/>
            <person name="Sayavedra L."/>
        </authorList>
    </citation>
    <scope>NUCLEOTIDE SEQUENCE [LARGE SCALE GENOMIC DNA]</scope>
    <source>
        <strain evidence="4">BazSymA</strain>
    </source>
</reference>
<organism evidence="3 4">
    <name type="scientific">Bathymodiolus azoricus thioautotrophic gill symbiont</name>
    <dbReference type="NCBI Taxonomy" id="235205"/>
    <lineage>
        <taxon>Bacteria</taxon>
        <taxon>Pseudomonadati</taxon>
        <taxon>Pseudomonadota</taxon>
        <taxon>Gammaproteobacteria</taxon>
        <taxon>sulfur-oxidizing symbionts</taxon>
    </lineage>
</organism>
<dbReference type="Gene3D" id="3.30.1330.60">
    <property type="entry name" value="OmpA-like domain"/>
    <property type="match status" value="1"/>
</dbReference>
<dbReference type="PANTHER" id="PTHR30329:SF21">
    <property type="entry name" value="LIPOPROTEIN YIAD-RELATED"/>
    <property type="match status" value="1"/>
</dbReference>
<dbReference type="AlphaFoldDB" id="A0A1H6MJL9"/>